<name>A0A4P9WBG6_9FUNG</name>
<protein>
    <submittedName>
        <fullName evidence="1">Uncharacterized protein</fullName>
    </submittedName>
</protein>
<keyword evidence="2" id="KW-1185">Reference proteome</keyword>
<organism evidence="1 2">
    <name type="scientific">Blyttiomyces helicus</name>
    <dbReference type="NCBI Taxonomy" id="388810"/>
    <lineage>
        <taxon>Eukaryota</taxon>
        <taxon>Fungi</taxon>
        <taxon>Fungi incertae sedis</taxon>
        <taxon>Chytridiomycota</taxon>
        <taxon>Chytridiomycota incertae sedis</taxon>
        <taxon>Chytridiomycetes</taxon>
        <taxon>Chytridiomycetes incertae sedis</taxon>
        <taxon>Blyttiomyces</taxon>
    </lineage>
</organism>
<reference evidence="2" key="1">
    <citation type="journal article" date="2018" name="Nat. Microbiol.">
        <title>Leveraging single-cell genomics to expand the fungal tree of life.</title>
        <authorList>
            <person name="Ahrendt S.R."/>
            <person name="Quandt C.A."/>
            <person name="Ciobanu D."/>
            <person name="Clum A."/>
            <person name="Salamov A."/>
            <person name="Andreopoulos B."/>
            <person name="Cheng J.F."/>
            <person name="Woyke T."/>
            <person name="Pelin A."/>
            <person name="Henrissat B."/>
            <person name="Reynolds N.K."/>
            <person name="Benny G.L."/>
            <person name="Smith M.E."/>
            <person name="James T.Y."/>
            <person name="Grigoriev I.V."/>
        </authorList>
    </citation>
    <scope>NUCLEOTIDE SEQUENCE [LARGE SCALE GENOMIC DNA]</scope>
</reference>
<dbReference type="AlphaFoldDB" id="A0A4P9WBG6"/>
<accession>A0A4P9WBG6</accession>
<gene>
    <name evidence="1" type="ORF">BDK51DRAFT_50414</name>
</gene>
<proteinExistence type="predicted"/>
<dbReference type="EMBL" id="KZ996416">
    <property type="protein sequence ID" value="RKO88893.1"/>
    <property type="molecule type" value="Genomic_DNA"/>
</dbReference>
<evidence type="ECO:0000313" key="1">
    <source>
        <dbReference type="EMBL" id="RKO88893.1"/>
    </source>
</evidence>
<evidence type="ECO:0000313" key="2">
    <source>
        <dbReference type="Proteomes" id="UP000269721"/>
    </source>
</evidence>
<sequence>MRPTQMEEELMSSSGVTVFPLVEDKDAVVVDGEEEKWRRKVGEVRGEREDIENQETKVRLGRLGQRQEVFERDTAVPAEHLLENIVFEYLRSESNAANSSFVNCGAGGRGRVHATERVRARHDRHNLRLVEAHAPHVDDAEGVRVGGERQEVRRVRSGVAKPAGEGDLRAAARFDDRNGGEVHRIGYDHRVGVGFVVNGGTQERMGHVPKSEALVTDATKFVDGTTIDQTVALEPGG</sequence>
<dbReference type="Proteomes" id="UP000269721">
    <property type="component" value="Unassembled WGS sequence"/>
</dbReference>